<name>A0A3L6SIQ1_PANMI</name>
<evidence type="ECO:0000256" key="1">
    <source>
        <dbReference type="ARBA" id="ARBA00007626"/>
    </source>
</evidence>
<dbReference type="Pfam" id="PF13812">
    <property type="entry name" value="PPR_3"/>
    <property type="match status" value="1"/>
</dbReference>
<dbReference type="Pfam" id="PF01535">
    <property type="entry name" value="PPR"/>
    <property type="match status" value="2"/>
</dbReference>
<feature type="repeat" description="PPR" evidence="4">
    <location>
        <begin position="149"/>
        <end position="183"/>
    </location>
</feature>
<dbReference type="Proteomes" id="UP000275267">
    <property type="component" value="Unassembled WGS sequence"/>
</dbReference>
<dbReference type="STRING" id="4540.A0A3L6SIQ1"/>
<dbReference type="NCBIfam" id="TIGR00756">
    <property type="entry name" value="PPR"/>
    <property type="match status" value="4"/>
</dbReference>
<keyword evidence="6" id="KW-1185">Reference proteome</keyword>
<feature type="repeat" description="PPR" evidence="4">
    <location>
        <begin position="311"/>
        <end position="345"/>
    </location>
</feature>
<dbReference type="OrthoDB" id="185373at2759"/>
<feature type="repeat" description="PPR" evidence="4">
    <location>
        <begin position="381"/>
        <end position="415"/>
    </location>
</feature>
<dbReference type="InterPro" id="IPR002885">
    <property type="entry name" value="PPR_rpt"/>
</dbReference>
<evidence type="ECO:0000256" key="3">
    <source>
        <dbReference type="ARBA" id="ARBA00022946"/>
    </source>
</evidence>
<evidence type="ECO:0000256" key="2">
    <source>
        <dbReference type="ARBA" id="ARBA00022737"/>
    </source>
</evidence>
<evidence type="ECO:0000313" key="6">
    <source>
        <dbReference type="Proteomes" id="UP000275267"/>
    </source>
</evidence>
<gene>
    <name evidence="5" type="ORF">C2845_PM07G12820</name>
</gene>
<accession>A0A3L6SIQ1</accession>
<dbReference type="InterPro" id="IPR050872">
    <property type="entry name" value="PPR_P_subfamily"/>
</dbReference>
<proteinExistence type="inferred from homology"/>
<dbReference type="InterPro" id="IPR011990">
    <property type="entry name" value="TPR-like_helical_dom_sf"/>
</dbReference>
<dbReference type="Pfam" id="PF13041">
    <property type="entry name" value="PPR_2"/>
    <property type="match status" value="2"/>
</dbReference>
<protein>
    <submittedName>
        <fullName evidence="5">Pentatricopeptide repeat-containing protein</fullName>
    </submittedName>
</protein>
<evidence type="ECO:0000256" key="4">
    <source>
        <dbReference type="PROSITE-ProRule" id="PRU00708"/>
    </source>
</evidence>
<feature type="repeat" description="PPR" evidence="4">
    <location>
        <begin position="276"/>
        <end position="310"/>
    </location>
</feature>
<dbReference type="PANTHER" id="PTHR46128:SF130">
    <property type="entry name" value="PENTACOTRIPEPTIDE-REPEAT REGION OF PRORP DOMAIN-CONTAINING PROTEIN"/>
    <property type="match status" value="1"/>
</dbReference>
<comment type="caution">
    <text evidence="5">The sequence shown here is derived from an EMBL/GenBank/DDBJ whole genome shotgun (WGS) entry which is preliminary data.</text>
</comment>
<organism evidence="5 6">
    <name type="scientific">Panicum miliaceum</name>
    <name type="common">Proso millet</name>
    <name type="synonym">Broomcorn millet</name>
    <dbReference type="NCBI Taxonomy" id="4540"/>
    <lineage>
        <taxon>Eukaryota</taxon>
        <taxon>Viridiplantae</taxon>
        <taxon>Streptophyta</taxon>
        <taxon>Embryophyta</taxon>
        <taxon>Tracheophyta</taxon>
        <taxon>Spermatophyta</taxon>
        <taxon>Magnoliopsida</taxon>
        <taxon>Liliopsida</taxon>
        <taxon>Poales</taxon>
        <taxon>Poaceae</taxon>
        <taxon>PACMAD clade</taxon>
        <taxon>Panicoideae</taxon>
        <taxon>Panicodae</taxon>
        <taxon>Paniceae</taxon>
        <taxon>Panicinae</taxon>
        <taxon>Panicum</taxon>
        <taxon>Panicum sect. Panicum</taxon>
    </lineage>
</organism>
<dbReference type="PANTHER" id="PTHR46128">
    <property type="entry name" value="MITOCHONDRIAL GROUP I INTRON SPLICING FACTOR CCM1"/>
    <property type="match status" value="1"/>
</dbReference>
<feature type="repeat" description="PPR" evidence="4">
    <location>
        <begin position="206"/>
        <end position="240"/>
    </location>
</feature>
<reference evidence="6" key="1">
    <citation type="journal article" date="2019" name="Nat. Commun.">
        <title>The genome of broomcorn millet.</title>
        <authorList>
            <person name="Zou C."/>
            <person name="Miki D."/>
            <person name="Li D."/>
            <person name="Tang Q."/>
            <person name="Xiao L."/>
            <person name="Rajput S."/>
            <person name="Deng P."/>
            <person name="Jia W."/>
            <person name="Huang R."/>
            <person name="Zhang M."/>
            <person name="Sun Y."/>
            <person name="Hu J."/>
            <person name="Fu X."/>
            <person name="Schnable P.S."/>
            <person name="Li F."/>
            <person name="Zhang H."/>
            <person name="Feng B."/>
            <person name="Zhu X."/>
            <person name="Liu R."/>
            <person name="Schnable J.C."/>
            <person name="Zhu J.-K."/>
            <person name="Zhang H."/>
        </authorList>
    </citation>
    <scope>NUCLEOTIDE SEQUENCE [LARGE SCALE GENOMIC DNA]</scope>
</reference>
<dbReference type="AlphaFoldDB" id="A0A3L6SIQ1"/>
<dbReference type="PROSITE" id="PS51375">
    <property type="entry name" value="PPR"/>
    <property type="match status" value="6"/>
</dbReference>
<sequence>MEASSSLPMLAASSFLPPPQLLAPTCPRRAIPFVRVTAQTLEVPEAPKAPRPSPRRSAVAEVKASPDHVAALNRFEDVLQTQDCNIILRHCGDTRRWDDLSKVFEWMQEREMTNAASYSSYFKYLGLSRDPARALQMYRAIQDHPMRVHVSVCNSVLGCLVKNGRFDSSFKLYDEMIREGCMKLKQGYTKAMGLINEMKSRGLQMDSVIYGTLLAICASHNYCEEAEVYFQQMKDEGHSPNLFHYSSLLNAYSENADYGNAEMLMKDLRSSGLTPNKVMLTTLLKVYSKGGIFEKAKELLTELEASGFAQDEMPYCILIDGLVKGGKIEEAKMLFNEMKGKGVKSDGYAFSIMISALHRGGHHQESKQLAKEFETENASYDLVMLNTSLRTYCSTNDMESVMRMLKKMDELNISPDNITFNTLIRYFCNAKVYHLAYKTIEDMHTKCHQLNEELCSHVMVQLGKAGFPSEAFSVYNMLRYSKRTVRKSLHEKALGILVSAELLKDAYIVVKDNAELISPSSLEKFARSFMVSGNINLINDVMKALNRSGWRISQTSSMARAILGFVRSVLAPHKTVIARMDIFGRAIQRYIRKPDKKHLLLCLLDWMTGQGYSVDSSSRNLLLKNAQLFGQNQLIAEILSKQQTASRTIGQRHKK</sequence>
<dbReference type="EMBL" id="PQIB02000004">
    <property type="protein sequence ID" value="RLN22489.1"/>
    <property type="molecule type" value="Genomic_DNA"/>
</dbReference>
<feature type="repeat" description="PPR" evidence="4">
    <location>
        <begin position="241"/>
        <end position="275"/>
    </location>
</feature>
<keyword evidence="3" id="KW-0809">Transit peptide</keyword>
<evidence type="ECO:0000313" key="5">
    <source>
        <dbReference type="EMBL" id="RLN22489.1"/>
    </source>
</evidence>
<keyword evidence="2" id="KW-0677">Repeat</keyword>
<comment type="similarity">
    <text evidence="1">Belongs to the PPR family. P subfamily.</text>
</comment>
<dbReference type="Gene3D" id="1.25.40.10">
    <property type="entry name" value="Tetratricopeptide repeat domain"/>
    <property type="match status" value="4"/>
</dbReference>